<organism evidence="1 2">
    <name type="scientific">Pseudomonas syringae pv. tagetis</name>
    <dbReference type="NCBI Taxonomy" id="129140"/>
    <lineage>
        <taxon>Bacteria</taxon>
        <taxon>Pseudomonadati</taxon>
        <taxon>Pseudomonadota</taxon>
        <taxon>Gammaproteobacteria</taxon>
        <taxon>Pseudomonadales</taxon>
        <taxon>Pseudomonadaceae</taxon>
        <taxon>Pseudomonas</taxon>
    </lineage>
</organism>
<dbReference type="RefSeq" id="WP_395577759.1">
    <property type="nucleotide sequence ID" value="NZ_JAVCQK010000161.1"/>
</dbReference>
<accession>A0ABW7NVN3</accession>
<protein>
    <recommendedName>
        <fullName evidence="3">Lipoprotein</fullName>
    </recommendedName>
</protein>
<dbReference type="EMBL" id="JAVCQK010000161">
    <property type="protein sequence ID" value="MFH7518963.1"/>
    <property type="molecule type" value="Genomic_DNA"/>
</dbReference>
<evidence type="ECO:0000313" key="2">
    <source>
        <dbReference type="Proteomes" id="UP001610657"/>
    </source>
</evidence>
<comment type="caution">
    <text evidence="1">The sequence shown here is derived from an EMBL/GenBank/DDBJ whole genome shotgun (WGS) entry which is preliminary data.</text>
</comment>
<evidence type="ECO:0000313" key="1">
    <source>
        <dbReference type="EMBL" id="MFH7518963.1"/>
    </source>
</evidence>
<keyword evidence="2" id="KW-1185">Reference proteome</keyword>
<sequence>MRVLIPTIILLVPMPNASAKKHQPALYVERSTPGESMDAFILRIAPEALSKSERQGAEVCGVIAEGPAGYSIRLSSGTARTCEMDFADIEQGYRPTDQT</sequence>
<gene>
    <name evidence="1" type="ORF">RA271_27960</name>
</gene>
<proteinExistence type="predicted"/>
<feature type="non-terminal residue" evidence="1">
    <location>
        <position position="99"/>
    </location>
</feature>
<reference evidence="1 2" key="1">
    <citation type="submission" date="2023-08" db="EMBL/GenBank/DDBJ databases">
        <title>Genomic and mutational analysis of Pseudomonas syringae pv. tagetis EB037 pathogenicity on sunflower.</title>
        <authorList>
            <person name="Maul J.E."/>
        </authorList>
    </citation>
    <scope>NUCLEOTIDE SEQUENCE [LARGE SCALE GENOMIC DNA]</scope>
    <source>
        <strain evidence="1 2">EB037_T1</strain>
    </source>
</reference>
<evidence type="ECO:0008006" key="3">
    <source>
        <dbReference type="Google" id="ProtNLM"/>
    </source>
</evidence>
<name>A0ABW7NVN3_9PSED</name>
<dbReference type="Proteomes" id="UP001610657">
    <property type="component" value="Unassembled WGS sequence"/>
</dbReference>